<evidence type="ECO:0000313" key="1">
    <source>
        <dbReference type="EMBL" id="MFB9105419.1"/>
    </source>
</evidence>
<gene>
    <name evidence="1" type="ORF">ACFFU1_10930</name>
</gene>
<dbReference type="RefSeq" id="WP_377879139.1">
    <property type="nucleotide sequence ID" value="NZ_JBHMFA010000006.1"/>
</dbReference>
<reference evidence="1 2" key="1">
    <citation type="submission" date="2024-09" db="EMBL/GenBank/DDBJ databases">
        <authorList>
            <person name="Sun Q."/>
            <person name="Mori K."/>
        </authorList>
    </citation>
    <scope>NUCLEOTIDE SEQUENCE [LARGE SCALE GENOMIC DNA]</scope>
    <source>
        <strain evidence="1 2">CECT 8300</strain>
    </source>
</reference>
<keyword evidence="2" id="KW-1185">Reference proteome</keyword>
<protein>
    <submittedName>
        <fullName evidence="1">Hpt domain-containing protein</fullName>
    </submittedName>
</protein>
<organism evidence="1 2">
    <name type="scientific">Algibacter miyuki</name>
    <dbReference type="NCBI Taxonomy" id="1306933"/>
    <lineage>
        <taxon>Bacteria</taxon>
        <taxon>Pseudomonadati</taxon>
        <taxon>Bacteroidota</taxon>
        <taxon>Flavobacteriia</taxon>
        <taxon>Flavobacteriales</taxon>
        <taxon>Flavobacteriaceae</taxon>
        <taxon>Algibacter</taxon>
    </lineage>
</organism>
<proteinExistence type="predicted"/>
<dbReference type="Proteomes" id="UP001589590">
    <property type="component" value="Unassembled WGS sequence"/>
</dbReference>
<sequence>MQPNLIYINELSVGDDSFKSHLICVLKKEFSSEASDYFCSMLSNNFKQALVNVDKLKHKIIILGLEKGYETASSFEDSLIENKTCGQEEFESILETIGSFLNRI</sequence>
<accession>A0ABV5H0J7</accession>
<dbReference type="SUPFAM" id="SSF47226">
    <property type="entry name" value="Histidine-containing phosphotransfer domain, HPT domain"/>
    <property type="match status" value="1"/>
</dbReference>
<evidence type="ECO:0000313" key="2">
    <source>
        <dbReference type="Proteomes" id="UP001589590"/>
    </source>
</evidence>
<name>A0ABV5H0J7_9FLAO</name>
<dbReference type="EMBL" id="JBHMFA010000006">
    <property type="protein sequence ID" value="MFB9105419.1"/>
    <property type="molecule type" value="Genomic_DNA"/>
</dbReference>
<dbReference type="InterPro" id="IPR036641">
    <property type="entry name" value="HPT_dom_sf"/>
</dbReference>
<comment type="caution">
    <text evidence="1">The sequence shown here is derived from an EMBL/GenBank/DDBJ whole genome shotgun (WGS) entry which is preliminary data.</text>
</comment>